<evidence type="ECO:0000313" key="1">
    <source>
        <dbReference type="EMBL" id="OUP61923.1"/>
    </source>
</evidence>
<dbReference type="AlphaFoldDB" id="A0A1Y3VJY9"/>
<evidence type="ECO:0000313" key="2">
    <source>
        <dbReference type="Proteomes" id="UP000195447"/>
    </source>
</evidence>
<name>A0A1Y3VJY9_9FIRM</name>
<dbReference type="Proteomes" id="UP000195447">
    <property type="component" value="Unassembled WGS sequence"/>
</dbReference>
<dbReference type="RefSeq" id="WP_087158000.1">
    <property type="nucleotide sequence ID" value="NZ_CALHAA010000026.1"/>
</dbReference>
<proteinExistence type="predicted"/>
<dbReference type="EMBL" id="NFKM01000001">
    <property type="protein sequence ID" value="OUP61923.1"/>
    <property type="molecule type" value="Genomic_DNA"/>
</dbReference>
<dbReference type="GeneID" id="79876255"/>
<organism evidence="1 2">
    <name type="scientific">Faecalitalea cylindroides</name>
    <dbReference type="NCBI Taxonomy" id="39483"/>
    <lineage>
        <taxon>Bacteria</taxon>
        <taxon>Bacillati</taxon>
        <taxon>Bacillota</taxon>
        <taxon>Erysipelotrichia</taxon>
        <taxon>Erysipelotrichales</taxon>
        <taxon>Erysipelotrichaceae</taxon>
        <taxon>Faecalitalea</taxon>
    </lineage>
</organism>
<keyword evidence="2" id="KW-1185">Reference proteome</keyword>
<sequence>MKNKFYGKRLTVVLWIVLILIIAILWSLFISGPSRVHEVTLQNDLDQITEENKGITGLTVHQFDYTTYQGYTETTLYWFDENCEVITTREIATLDYEAAKEKASTDYGIECDTIELGYGYDNPVYEIRGSNKIILLDYDTLERVYQREV</sequence>
<comment type="caution">
    <text evidence="1">The sequence shown here is derived from an EMBL/GenBank/DDBJ whole genome shotgun (WGS) entry which is preliminary data.</text>
</comment>
<accession>A0A1Y3VJY9</accession>
<reference evidence="2" key="1">
    <citation type="submission" date="2017-04" db="EMBL/GenBank/DDBJ databases">
        <title>Function of individual gut microbiota members based on whole genome sequencing of pure cultures obtained from chicken caecum.</title>
        <authorList>
            <person name="Medvecky M."/>
            <person name="Cejkova D."/>
            <person name="Polansky O."/>
            <person name="Karasova D."/>
            <person name="Kubasova T."/>
            <person name="Cizek A."/>
            <person name="Rychlik I."/>
        </authorList>
    </citation>
    <scope>NUCLEOTIDE SEQUENCE [LARGE SCALE GENOMIC DNA]</scope>
    <source>
        <strain evidence="2">An178</strain>
    </source>
</reference>
<protein>
    <submittedName>
        <fullName evidence="1">Uncharacterized protein</fullName>
    </submittedName>
</protein>
<gene>
    <name evidence="1" type="ORF">B5F14_00615</name>
</gene>